<keyword evidence="3 11" id="KW-0808">Transferase</keyword>
<dbReference type="GO" id="GO:0003887">
    <property type="term" value="F:DNA-directed DNA polymerase activity"/>
    <property type="evidence" value="ECO:0007669"/>
    <property type="project" value="UniProtKB-KW"/>
</dbReference>
<evidence type="ECO:0000256" key="5">
    <source>
        <dbReference type="ARBA" id="ARBA00022705"/>
    </source>
</evidence>
<protein>
    <recommendedName>
        <fullName evidence="2">DNA polymerase III subunit delta</fullName>
        <ecNumber evidence="1">2.7.7.7</ecNumber>
    </recommendedName>
</protein>
<evidence type="ECO:0000259" key="9">
    <source>
        <dbReference type="Pfam" id="PF06144"/>
    </source>
</evidence>
<dbReference type="EC" id="2.7.7.7" evidence="1"/>
<evidence type="ECO:0000256" key="7">
    <source>
        <dbReference type="ARBA" id="ARBA00034754"/>
    </source>
</evidence>
<dbReference type="AlphaFoldDB" id="A0A0J8DBG1"/>
<dbReference type="SUPFAM" id="SSF48019">
    <property type="entry name" value="post-AAA+ oligomerization domain-like"/>
    <property type="match status" value="1"/>
</dbReference>
<dbReference type="InterPro" id="IPR010372">
    <property type="entry name" value="DNA_pol3_delta_N"/>
</dbReference>
<dbReference type="InterPro" id="IPR005790">
    <property type="entry name" value="DNA_polIII_delta"/>
</dbReference>
<organism evidence="11 12">
    <name type="scientific">Clostridium cylindrosporum DSM 605</name>
    <dbReference type="NCBI Taxonomy" id="1121307"/>
    <lineage>
        <taxon>Bacteria</taxon>
        <taxon>Bacillati</taxon>
        <taxon>Bacillota</taxon>
        <taxon>Clostridia</taxon>
        <taxon>Eubacteriales</taxon>
        <taxon>Clostridiaceae</taxon>
        <taxon>Clostridium</taxon>
    </lineage>
</organism>
<accession>A0A0J8DBG1</accession>
<dbReference type="NCBIfam" id="TIGR01128">
    <property type="entry name" value="holA"/>
    <property type="match status" value="1"/>
</dbReference>
<dbReference type="EMBL" id="LFVU01000027">
    <property type="protein sequence ID" value="KMT21633.1"/>
    <property type="molecule type" value="Genomic_DNA"/>
</dbReference>
<comment type="caution">
    <text evidence="11">The sequence shown here is derived from an EMBL/GenBank/DDBJ whole genome shotgun (WGS) entry which is preliminary data.</text>
</comment>
<dbReference type="Gene3D" id="1.20.272.10">
    <property type="match status" value="1"/>
</dbReference>
<proteinExistence type="inferred from homology"/>
<sequence length="339" mass="38724">MQVKSLKDLQNLKRDNKLGNFVLIHGNDKEKIRNSEKYIKSLVDNLCELNLVEIEGNSINIGIIKNACETIPVMATIRVVHIKSAGFLLENIDSTSKILLKEILEYAKDIPEYTILLITHLDLIDKTNQILKVASNLGTLVEYKIPSYGKELSAWIEDFLKGNGKSINKSDIFYLASEISNSIDNMEKELQKLVDYTGDRNVIDRSDIDDIIHKTAESNIFKMSDYMFKRNARGALEILDTLVLQGEPYAKIMFMIIRQFRILYSVKLLLGDGINPREIMSKLKIQEFAYKGIVKIISTWDEKDIKLVLNDALSTDYDIKSGRVYPELGLELLILRICK</sequence>
<dbReference type="GO" id="GO:0006261">
    <property type="term" value="P:DNA-templated DNA replication"/>
    <property type="evidence" value="ECO:0007669"/>
    <property type="project" value="TreeGrafter"/>
</dbReference>
<dbReference type="GO" id="GO:0009360">
    <property type="term" value="C:DNA polymerase III complex"/>
    <property type="evidence" value="ECO:0007669"/>
    <property type="project" value="InterPro"/>
</dbReference>
<comment type="similarity">
    <text evidence="7">Belongs to the DNA polymerase HolA subunit family.</text>
</comment>
<evidence type="ECO:0000313" key="11">
    <source>
        <dbReference type="EMBL" id="KMT21633.1"/>
    </source>
</evidence>
<dbReference type="PANTHER" id="PTHR34388">
    <property type="entry name" value="DNA POLYMERASE III SUBUNIT DELTA"/>
    <property type="match status" value="1"/>
</dbReference>
<evidence type="ECO:0000313" key="12">
    <source>
        <dbReference type="Proteomes" id="UP000036756"/>
    </source>
</evidence>
<keyword evidence="5" id="KW-0235">DNA replication</keyword>
<evidence type="ECO:0000256" key="1">
    <source>
        <dbReference type="ARBA" id="ARBA00012417"/>
    </source>
</evidence>
<evidence type="ECO:0000256" key="4">
    <source>
        <dbReference type="ARBA" id="ARBA00022695"/>
    </source>
</evidence>
<evidence type="ECO:0000256" key="2">
    <source>
        <dbReference type="ARBA" id="ARBA00017703"/>
    </source>
</evidence>
<evidence type="ECO:0000256" key="8">
    <source>
        <dbReference type="ARBA" id="ARBA00049244"/>
    </source>
</evidence>
<comment type="catalytic activity">
    <reaction evidence="8">
        <text>DNA(n) + a 2'-deoxyribonucleoside 5'-triphosphate = DNA(n+1) + diphosphate</text>
        <dbReference type="Rhea" id="RHEA:22508"/>
        <dbReference type="Rhea" id="RHEA-COMP:17339"/>
        <dbReference type="Rhea" id="RHEA-COMP:17340"/>
        <dbReference type="ChEBI" id="CHEBI:33019"/>
        <dbReference type="ChEBI" id="CHEBI:61560"/>
        <dbReference type="ChEBI" id="CHEBI:173112"/>
        <dbReference type="EC" id="2.7.7.7"/>
    </reaction>
</comment>
<evidence type="ECO:0000256" key="6">
    <source>
        <dbReference type="ARBA" id="ARBA00022932"/>
    </source>
</evidence>
<dbReference type="SUPFAM" id="SSF52540">
    <property type="entry name" value="P-loop containing nucleoside triphosphate hydrolases"/>
    <property type="match status" value="1"/>
</dbReference>
<reference evidence="11 12" key="1">
    <citation type="submission" date="2015-06" db="EMBL/GenBank/DDBJ databases">
        <title>Draft genome sequence of the purine-degrading Clostridium cylindrosporum HC-1 (DSM 605).</title>
        <authorList>
            <person name="Poehlein A."/>
            <person name="Schiel-Bengelsdorf B."/>
            <person name="Bengelsdorf F."/>
            <person name="Daniel R."/>
            <person name="Duerre P."/>
        </authorList>
    </citation>
    <scope>NUCLEOTIDE SEQUENCE [LARGE SCALE GENOMIC DNA]</scope>
    <source>
        <strain evidence="11 12">DSM 605</strain>
    </source>
</reference>
<keyword evidence="4 11" id="KW-0548">Nucleotidyltransferase</keyword>
<dbReference type="InterPro" id="IPR048466">
    <property type="entry name" value="DNA_pol3_delta-like_C"/>
</dbReference>
<dbReference type="OrthoDB" id="9775929at2"/>
<dbReference type="Gene3D" id="3.40.50.300">
    <property type="entry name" value="P-loop containing nucleotide triphosphate hydrolases"/>
    <property type="match status" value="1"/>
</dbReference>
<dbReference type="InterPro" id="IPR008921">
    <property type="entry name" value="DNA_pol3_clamp-load_cplx_C"/>
</dbReference>
<dbReference type="Proteomes" id="UP000036756">
    <property type="component" value="Unassembled WGS sequence"/>
</dbReference>
<evidence type="ECO:0000259" key="10">
    <source>
        <dbReference type="Pfam" id="PF21694"/>
    </source>
</evidence>
<keyword evidence="12" id="KW-1185">Reference proteome</keyword>
<keyword evidence="6" id="KW-0239">DNA-directed DNA polymerase</keyword>
<dbReference type="STRING" id="1121307.CLCY_2c03950"/>
<dbReference type="InterPro" id="IPR027417">
    <property type="entry name" value="P-loop_NTPase"/>
</dbReference>
<dbReference type="Pfam" id="PF06144">
    <property type="entry name" value="DNA_pol3_delta"/>
    <property type="match status" value="1"/>
</dbReference>
<dbReference type="RefSeq" id="WP_048571050.1">
    <property type="nucleotide sequence ID" value="NZ_LFVU01000027.1"/>
</dbReference>
<dbReference type="Pfam" id="PF21694">
    <property type="entry name" value="DNA_pol3_delta_C"/>
    <property type="match status" value="1"/>
</dbReference>
<feature type="domain" description="DNA polymerase III delta N-terminal" evidence="9">
    <location>
        <begin position="23"/>
        <end position="144"/>
    </location>
</feature>
<dbReference type="PATRIC" id="fig|1121307.3.peg.1253"/>
<gene>
    <name evidence="11" type="ORF">CLCY_2c03950</name>
</gene>
<dbReference type="Gene3D" id="1.10.8.60">
    <property type="match status" value="1"/>
</dbReference>
<evidence type="ECO:0000256" key="3">
    <source>
        <dbReference type="ARBA" id="ARBA00022679"/>
    </source>
</evidence>
<feature type="domain" description="DNA polymerase III delta subunit-like C-terminal" evidence="10">
    <location>
        <begin position="217"/>
        <end position="337"/>
    </location>
</feature>
<dbReference type="PANTHER" id="PTHR34388:SF1">
    <property type="entry name" value="DNA POLYMERASE III SUBUNIT DELTA"/>
    <property type="match status" value="1"/>
</dbReference>
<dbReference type="GO" id="GO:0003677">
    <property type="term" value="F:DNA binding"/>
    <property type="evidence" value="ECO:0007669"/>
    <property type="project" value="InterPro"/>
</dbReference>
<name>A0A0J8DBG1_CLOCY</name>